<feature type="compositionally biased region" description="Basic and acidic residues" evidence="4">
    <location>
        <begin position="39"/>
        <end position="51"/>
    </location>
</feature>
<gene>
    <name evidence="6" type="ORF">SAMN04487884_11185</name>
</gene>
<keyword evidence="2" id="KW-0813">Transport</keyword>
<dbReference type="OrthoDB" id="9815946at2"/>
<dbReference type="InterPro" id="IPR038404">
    <property type="entry name" value="TRAP_DctP_sf"/>
</dbReference>
<dbReference type="NCBIfam" id="NF037995">
    <property type="entry name" value="TRAP_S1"/>
    <property type="match status" value="1"/>
</dbReference>
<name>A0A1H9S5H8_BUTFI</name>
<sequence>MRKKLFSALMSASIVAAMMSGCGLNAPAQTEGGQGATQEVKEGAEVADVSKEKSDYEVNEAAAADPAVTLTMAEVNPLEGTICGAMDMKFKEAVEAMSGGSITIDLQGSGVLGVEADILDGMLGGTGTVDICRISAFGLSSYGCDKATLLSLPYTFQDRDHFWTFANSELAQDFLNQSSELGLGVKGLYYGEEGFRHFFTAPDKAVSSPEDMQNMKIRVSNDPVMTAMVESLGATPSPVSMSEIYQSLQNGTIDGAEQPTVNYASNSFDEVGPNLTMDGHTLGAMMTIITEKSWGELTENQQQVIMDAGKIASDYCREVSEQKENEVLEQLKADGRNIIEVEDKTQWQEACKPIVEQYATGELADIYQQILDMAK</sequence>
<dbReference type="InterPro" id="IPR018389">
    <property type="entry name" value="DctP_fam"/>
</dbReference>
<evidence type="ECO:0000256" key="1">
    <source>
        <dbReference type="ARBA" id="ARBA00009023"/>
    </source>
</evidence>
<proteinExistence type="inferred from homology"/>
<reference evidence="6 7" key="1">
    <citation type="submission" date="2016-10" db="EMBL/GenBank/DDBJ databases">
        <authorList>
            <person name="de Groot N.N."/>
        </authorList>
    </citation>
    <scope>NUCLEOTIDE SEQUENCE [LARGE SCALE GENOMIC DNA]</scope>
    <source>
        <strain evidence="6 7">AR40</strain>
    </source>
</reference>
<protein>
    <submittedName>
        <fullName evidence="6">Tripartite ATP-independent transporter solute receptor, DctP family</fullName>
    </submittedName>
</protein>
<evidence type="ECO:0000256" key="3">
    <source>
        <dbReference type="ARBA" id="ARBA00022729"/>
    </source>
</evidence>
<feature type="signal peptide" evidence="5">
    <location>
        <begin position="1"/>
        <end position="28"/>
    </location>
</feature>
<accession>A0A1H9S5H8</accession>
<keyword evidence="3 5" id="KW-0732">Signal</keyword>
<dbReference type="PANTHER" id="PTHR33376">
    <property type="match status" value="1"/>
</dbReference>
<dbReference type="Gene3D" id="3.40.190.170">
    <property type="entry name" value="Bacterial extracellular solute-binding protein, family 7"/>
    <property type="match status" value="1"/>
</dbReference>
<dbReference type="Pfam" id="PF03480">
    <property type="entry name" value="DctP"/>
    <property type="match status" value="1"/>
</dbReference>
<dbReference type="PANTHER" id="PTHR33376:SF7">
    <property type="entry name" value="C4-DICARBOXYLATE-BINDING PROTEIN DCTB"/>
    <property type="match status" value="1"/>
</dbReference>
<evidence type="ECO:0000256" key="2">
    <source>
        <dbReference type="ARBA" id="ARBA00022448"/>
    </source>
</evidence>
<dbReference type="Proteomes" id="UP000182584">
    <property type="component" value="Unassembled WGS sequence"/>
</dbReference>
<evidence type="ECO:0000313" key="6">
    <source>
        <dbReference type="EMBL" id="SER80230.1"/>
    </source>
</evidence>
<organism evidence="6 7">
    <name type="scientific">Butyrivibrio fibrisolvens</name>
    <dbReference type="NCBI Taxonomy" id="831"/>
    <lineage>
        <taxon>Bacteria</taxon>
        <taxon>Bacillati</taxon>
        <taxon>Bacillota</taxon>
        <taxon>Clostridia</taxon>
        <taxon>Lachnospirales</taxon>
        <taxon>Lachnospiraceae</taxon>
        <taxon>Butyrivibrio</taxon>
    </lineage>
</organism>
<feature type="region of interest" description="Disordered" evidence="4">
    <location>
        <begin position="28"/>
        <end position="51"/>
    </location>
</feature>
<dbReference type="EMBL" id="FOGJ01000011">
    <property type="protein sequence ID" value="SER80230.1"/>
    <property type="molecule type" value="Genomic_DNA"/>
</dbReference>
<dbReference type="PROSITE" id="PS51257">
    <property type="entry name" value="PROKAR_LIPOPROTEIN"/>
    <property type="match status" value="1"/>
</dbReference>
<feature type="chain" id="PRO_5010347381" evidence="5">
    <location>
        <begin position="29"/>
        <end position="375"/>
    </location>
</feature>
<dbReference type="CDD" id="cd13603">
    <property type="entry name" value="PBP2_TRAP_Siap_TeaA_like"/>
    <property type="match status" value="1"/>
</dbReference>
<evidence type="ECO:0000256" key="4">
    <source>
        <dbReference type="SAM" id="MobiDB-lite"/>
    </source>
</evidence>
<dbReference type="RefSeq" id="WP_027216395.1">
    <property type="nucleotide sequence ID" value="NZ_FOGJ01000011.1"/>
</dbReference>
<comment type="similarity">
    <text evidence="1">Belongs to the bacterial solute-binding protein 7 family.</text>
</comment>
<dbReference type="GO" id="GO:0055085">
    <property type="term" value="P:transmembrane transport"/>
    <property type="evidence" value="ECO:0007669"/>
    <property type="project" value="InterPro"/>
</dbReference>
<dbReference type="AlphaFoldDB" id="A0A1H9S5H8"/>
<evidence type="ECO:0000313" key="7">
    <source>
        <dbReference type="Proteomes" id="UP000182584"/>
    </source>
</evidence>
<evidence type="ECO:0000256" key="5">
    <source>
        <dbReference type="SAM" id="SignalP"/>
    </source>
</evidence>
<keyword evidence="6" id="KW-0675">Receptor</keyword>